<name>A0A1C7LT43_GRIFR</name>
<dbReference type="AlphaFoldDB" id="A0A1C7LT43"/>
<evidence type="ECO:0000313" key="1">
    <source>
        <dbReference type="EMBL" id="OBZ67820.1"/>
    </source>
</evidence>
<sequence length="62" mass="7317">MLLLHGPINFAIHSKHEGQRSPWEDYTFGKFEYRFFNGTRSPNMEANALFRLTLNVICEKNE</sequence>
<comment type="caution">
    <text evidence="1">The sequence shown here is derived from an EMBL/GenBank/DDBJ whole genome shotgun (WGS) entry which is preliminary data.</text>
</comment>
<proteinExistence type="predicted"/>
<accession>A0A1C7LT43</accession>
<reference evidence="1 2" key="1">
    <citation type="submission" date="2016-03" db="EMBL/GenBank/DDBJ databases">
        <title>Whole genome sequencing of Grifola frondosa 9006-11.</title>
        <authorList>
            <person name="Min B."/>
            <person name="Park H."/>
            <person name="Kim J.-G."/>
            <person name="Cho H."/>
            <person name="Oh Y.-L."/>
            <person name="Kong W.-S."/>
            <person name="Choi I.-G."/>
        </authorList>
    </citation>
    <scope>NUCLEOTIDE SEQUENCE [LARGE SCALE GENOMIC DNA]</scope>
    <source>
        <strain evidence="1 2">9006-11</strain>
    </source>
</reference>
<dbReference type="Proteomes" id="UP000092993">
    <property type="component" value="Unassembled WGS sequence"/>
</dbReference>
<keyword evidence="2" id="KW-1185">Reference proteome</keyword>
<organism evidence="1 2">
    <name type="scientific">Grifola frondosa</name>
    <name type="common">Maitake</name>
    <name type="synonym">Polyporus frondosus</name>
    <dbReference type="NCBI Taxonomy" id="5627"/>
    <lineage>
        <taxon>Eukaryota</taxon>
        <taxon>Fungi</taxon>
        <taxon>Dikarya</taxon>
        <taxon>Basidiomycota</taxon>
        <taxon>Agaricomycotina</taxon>
        <taxon>Agaricomycetes</taxon>
        <taxon>Polyporales</taxon>
        <taxon>Grifolaceae</taxon>
        <taxon>Grifola</taxon>
    </lineage>
</organism>
<gene>
    <name evidence="1" type="ORF">A0H81_12418</name>
</gene>
<dbReference type="EMBL" id="LUGG01000023">
    <property type="protein sequence ID" value="OBZ67820.1"/>
    <property type="molecule type" value="Genomic_DNA"/>
</dbReference>
<evidence type="ECO:0000313" key="2">
    <source>
        <dbReference type="Proteomes" id="UP000092993"/>
    </source>
</evidence>
<protein>
    <submittedName>
        <fullName evidence="1">Uncharacterized protein</fullName>
    </submittedName>
</protein>